<name>F0FAI5_9BACT</name>
<evidence type="ECO:0000313" key="2">
    <source>
        <dbReference type="EMBL" id="EGC18909.1"/>
    </source>
</evidence>
<dbReference type="Proteomes" id="UP000005697">
    <property type="component" value="Unassembled WGS sequence"/>
</dbReference>
<organism evidence="2 3">
    <name type="scientific">Prevotella multiformis DSM 16608</name>
    <dbReference type="NCBI Taxonomy" id="888743"/>
    <lineage>
        <taxon>Bacteria</taxon>
        <taxon>Pseudomonadati</taxon>
        <taxon>Bacteroidota</taxon>
        <taxon>Bacteroidia</taxon>
        <taxon>Bacteroidales</taxon>
        <taxon>Prevotellaceae</taxon>
        <taxon>Prevotella</taxon>
    </lineage>
</organism>
<dbReference type="AlphaFoldDB" id="F0FAI5"/>
<dbReference type="EMBL" id="AEWX01000043">
    <property type="protein sequence ID" value="EGC18909.1"/>
    <property type="molecule type" value="Genomic_DNA"/>
</dbReference>
<evidence type="ECO:0000256" key="1">
    <source>
        <dbReference type="SAM" id="MobiDB-lite"/>
    </source>
</evidence>
<dbReference type="HOGENOM" id="CLU_2718979_0_0_10"/>
<evidence type="ECO:0000313" key="3">
    <source>
        <dbReference type="Proteomes" id="UP000005697"/>
    </source>
</evidence>
<feature type="region of interest" description="Disordered" evidence="1">
    <location>
        <begin position="1"/>
        <end position="24"/>
    </location>
</feature>
<comment type="caution">
    <text evidence="2">The sequence shown here is derived from an EMBL/GenBank/DDBJ whole genome shotgun (WGS) entry which is preliminary data.</text>
</comment>
<proteinExistence type="predicted"/>
<gene>
    <name evidence="2" type="ORF">HMPREF9141_2602</name>
</gene>
<keyword evidence="3" id="KW-1185">Reference proteome</keyword>
<sequence length="72" mass="7811">MEPSERALHCLRPVKPKGHGGKRDFLSTGSALIVTGEASSHQQMKNASLCLLPQAVPVQTADRLRVRPQHDG</sequence>
<protein>
    <submittedName>
        <fullName evidence="2">Uncharacterized protein</fullName>
    </submittedName>
</protein>
<accession>F0FAI5</accession>
<dbReference type="STRING" id="888743.HMPREF9141_2602"/>
<reference evidence="2 3" key="1">
    <citation type="submission" date="2011-01" db="EMBL/GenBank/DDBJ databases">
        <authorList>
            <person name="Muzny D."/>
            <person name="Qin X."/>
            <person name="Deng J."/>
            <person name="Jiang H."/>
            <person name="Liu Y."/>
            <person name="Qu J."/>
            <person name="Song X.-Z."/>
            <person name="Zhang L."/>
            <person name="Thornton R."/>
            <person name="Coyle M."/>
            <person name="Francisco L."/>
            <person name="Jackson L."/>
            <person name="Javaid M."/>
            <person name="Korchina V."/>
            <person name="Kovar C."/>
            <person name="Mata R."/>
            <person name="Mathew T."/>
            <person name="Ngo R."/>
            <person name="Nguyen L."/>
            <person name="Nguyen N."/>
            <person name="Okwuonu G."/>
            <person name="Ongeri F."/>
            <person name="Pham C."/>
            <person name="Simmons D."/>
            <person name="Wilczek-Boney K."/>
            <person name="Hale W."/>
            <person name="Jakkamsetti A."/>
            <person name="Pham P."/>
            <person name="Ruth R."/>
            <person name="San Lucas F."/>
            <person name="Warren J."/>
            <person name="Zhang J."/>
            <person name="Zhao Z."/>
            <person name="Zhou C."/>
            <person name="Zhu D."/>
            <person name="Lee S."/>
            <person name="Bess C."/>
            <person name="Blankenburg K."/>
            <person name="Forbes L."/>
            <person name="Fu Q."/>
            <person name="Gubbala S."/>
            <person name="Hirani K."/>
            <person name="Jayaseelan J.C."/>
            <person name="Lara F."/>
            <person name="Munidasa M."/>
            <person name="Palculict T."/>
            <person name="Patil S."/>
            <person name="Pu L.-L."/>
            <person name="Saada N."/>
            <person name="Tang L."/>
            <person name="Weissenberger G."/>
            <person name="Zhu Y."/>
            <person name="Hemphill L."/>
            <person name="Shang Y."/>
            <person name="Youmans B."/>
            <person name="Ayvaz T."/>
            <person name="Ross M."/>
            <person name="Santibanez J."/>
            <person name="Aqrawi P."/>
            <person name="Gross S."/>
            <person name="Joshi V."/>
            <person name="Fowler G."/>
            <person name="Nazareth L."/>
            <person name="Reid J."/>
            <person name="Worley K."/>
            <person name="Petrosino J."/>
            <person name="Highlander S."/>
            <person name="Gibbs R."/>
        </authorList>
    </citation>
    <scope>NUCLEOTIDE SEQUENCE [LARGE SCALE GENOMIC DNA]</scope>
    <source>
        <strain evidence="2 3">DSM 16608</strain>
    </source>
</reference>